<dbReference type="OrthoDB" id="3213067at2"/>
<dbReference type="EMBL" id="MAXA01000233">
    <property type="protein sequence ID" value="OHV24891.1"/>
    <property type="molecule type" value="Genomic_DNA"/>
</dbReference>
<keyword evidence="2" id="KW-1185">Reference proteome</keyword>
<dbReference type="RefSeq" id="WP_071065428.1">
    <property type="nucleotide sequence ID" value="NZ_MAXA01000233.1"/>
</dbReference>
<accession>A0A1S1PUH0</accession>
<organism evidence="1 2">
    <name type="scientific">Parafrankia soli</name>
    <dbReference type="NCBI Taxonomy" id="2599596"/>
    <lineage>
        <taxon>Bacteria</taxon>
        <taxon>Bacillati</taxon>
        <taxon>Actinomycetota</taxon>
        <taxon>Actinomycetes</taxon>
        <taxon>Frankiales</taxon>
        <taxon>Frankiaceae</taxon>
        <taxon>Parafrankia</taxon>
    </lineage>
</organism>
<evidence type="ECO:0000313" key="2">
    <source>
        <dbReference type="Proteomes" id="UP000179769"/>
    </source>
</evidence>
<evidence type="ECO:0000313" key="1">
    <source>
        <dbReference type="EMBL" id="OHV24891.1"/>
    </source>
</evidence>
<comment type="caution">
    <text evidence="1">The sequence shown here is derived from an EMBL/GenBank/DDBJ whole genome shotgun (WGS) entry which is preliminary data.</text>
</comment>
<name>A0A1S1PUH0_9ACTN</name>
<protein>
    <submittedName>
        <fullName evidence="1">Uncharacterized protein</fullName>
    </submittedName>
</protein>
<dbReference type="AlphaFoldDB" id="A0A1S1PUH0"/>
<gene>
    <name evidence="1" type="ORF">BBK14_22890</name>
</gene>
<reference evidence="2" key="1">
    <citation type="submission" date="2016-07" db="EMBL/GenBank/DDBJ databases">
        <title>Frankia sp. NRRL B-16219 Genome sequencing.</title>
        <authorList>
            <person name="Ghodhbane-Gtari F."/>
            <person name="Swanson E."/>
            <person name="Gueddou A."/>
            <person name="Louati M."/>
            <person name="Nouioui I."/>
            <person name="Hezbri K."/>
            <person name="Abebe-Akele F."/>
            <person name="Simpson S."/>
            <person name="Morris K."/>
            <person name="Thomas K."/>
            <person name="Gtari M."/>
            <person name="Tisa L.S."/>
        </authorList>
    </citation>
    <scope>NUCLEOTIDE SEQUENCE [LARGE SCALE GENOMIC DNA]</scope>
    <source>
        <strain evidence="2">NRRL B-16219</strain>
    </source>
</reference>
<proteinExistence type="predicted"/>
<sequence length="249" mass="27657">MDELEDAWFALRTGIKIGVSLPHLAADALAAGFDSPALRELAALGVRDDLEARRLLPVALTELGHSLEPQTDAWGELFPWEESRARSGLGSRIWRTGELFPWEESRARFEPDLVARTEQALTIVQRDLDETEAGLGRLTLHWSGEYGEDGEPQLLIGFGGEPHRGGGNPAECLDGADLPHRVLSLAENVQECVMEMFQFYWPTCARHRRGLHLPDWDWDGVGWPVWRCRAEGGHAVAPIGGLRKEPPVS</sequence>
<dbReference type="Proteomes" id="UP000179769">
    <property type="component" value="Unassembled WGS sequence"/>
</dbReference>